<evidence type="ECO:0000313" key="2">
    <source>
        <dbReference type="EMBL" id="KKZ65719.1"/>
    </source>
</evidence>
<dbReference type="OrthoDB" id="2563155at2759"/>
<accession>A0A0G2J4B6</accession>
<feature type="region of interest" description="Disordered" evidence="1">
    <location>
        <begin position="1"/>
        <end position="35"/>
    </location>
</feature>
<name>A0A0G2J4B6_9EURO</name>
<feature type="compositionally biased region" description="Low complexity" evidence="1">
    <location>
        <begin position="155"/>
        <end position="165"/>
    </location>
</feature>
<feature type="compositionally biased region" description="Basic and acidic residues" evidence="1">
    <location>
        <begin position="89"/>
        <end position="98"/>
    </location>
</feature>
<dbReference type="AlphaFoldDB" id="A0A0G2J4B6"/>
<feature type="region of interest" description="Disordered" evidence="1">
    <location>
        <begin position="149"/>
        <end position="169"/>
    </location>
</feature>
<dbReference type="EMBL" id="LCZI01000583">
    <property type="protein sequence ID" value="KKZ65719.1"/>
    <property type="molecule type" value="Genomic_DNA"/>
</dbReference>
<proteinExistence type="predicted"/>
<sequence length="283" mass="32366">METGKYIPPALRNKSESDDQQQQQQQQHANPSSTTYRLKDIEEYFGHSCQYNFRDKFRNINSSCSNKWFSEGGEPPSPAPVPATTTRPLPERERERGRGTLNTAANEPDVLAYIVLFNDAHPFWGTKREILCKSNLELLPKSFAVPYASTTTTDNNNNNNNNNNNPTPSSTYTASYPIFIHKLAPGQRHSHYSYSFAGYYRIRAVRYLEPRSRELAAYLEVKFGTQQRSARRWVESFWRRWAVITMDLDAGREGDQGWEGVADMIYSDGDGEGEGEGEGERER</sequence>
<dbReference type="VEuPathDB" id="FungiDB:EMCG_08477"/>
<gene>
    <name evidence="2" type="ORF">EMCG_08477</name>
</gene>
<reference evidence="3" key="1">
    <citation type="journal article" date="2015" name="PLoS Genet.">
        <title>The dynamic genome and transcriptome of the human fungal pathogen Blastomyces and close relative Emmonsia.</title>
        <authorList>
            <person name="Munoz J.F."/>
            <person name="Gauthier G.M."/>
            <person name="Desjardins C.A."/>
            <person name="Gallo J.E."/>
            <person name="Holder J."/>
            <person name="Sullivan T.D."/>
            <person name="Marty A.J."/>
            <person name="Carmen J.C."/>
            <person name="Chen Z."/>
            <person name="Ding L."/>
            <person name="Gujja S."/>
            <person name="Magrini V."/>
            <person name="Misas E."/>
            <person name="Mitreva M."/>
            <person name="Priest M."/>
            <person name="Saif S."/>
            <person name="Whiston E.A."/>
            <person name="Young S."/>
            <person name="Zeng Q."/>
            <person name="Goldman W.E."/>
            <person name="Mardis E.R."/>
            <person name="Taylor J.W."/>
            <person name="McEwen J.G."/>
            <person name="Clay O.K."/>
            <person name="Klein B.S."/>
            <person name="Cuomo C.A."/>
        </authorList>
    </citation>
    <scope>NUCLEOTIDE SEQUENCE [LARGE SCALE GENOMIC DNA]</scope>
    <source>
        <strain evidence="3">UAMH 3008</strain>
    </source>
</reference>
<protein>
    <submittedName>
        <fullName evidence="2">Uncharacterized protein</fullName>
    </submittedName>
</protein>
<evidence type="ECO:0000313" key="3">
    <source>
        <dbReference type="Proteomes" id="UP000034164"/>
    </source>
</evidence>
<organism evidence="2 3">
    <name type="scientific">[Emmonsia] crescens</name>
    <dbReference type="NCBI Taxonomy" id="73230"/>
    <lineage>
        <taxon>Eukaryota</taxon>
        <taxon>Fungi</taxon>
        <taxon>Dikarya</taxon>
        <taxon>Ascomycota</taxon>
        <taxon>Pezizomycotina</taxon>
        <taxon>Eurotiomycetes</taxon>
        <taxon>Eurotiomycetidae</taxon>
        <taxon>Onygenales</taxon>
        <taxon>Ajellomycetaceae</taxon>
        <taxon>Emergomyces</taxon>
    </lineage>
</organism>
<comment type="caution">
    <text evidence="2">The sequence shown here is derived from an EMBL/GenBank/DDBJ whole genome shotgun (WGS) entry which is preliminary data.</text>
</comment>
<feature type="region of interest" description="Disordered" evidence="1">
    <location>
        <begin position="70"/>
        <end position="103"/>
    </location>
</feature>
<dbReference type="Proteomes" id="UP000034164">
    <property type="component" value="Unassembled WGS sequence"/>
</dbReference>
<evidence type="ECO:0000256" key="1">
    <source>
        <dbReference type="SAM" id="MobiDB-lite"/>
    </source>
</evidence>